<protein>
    <submittedName>
        <fullName evidence="1">Uncharacterized protein</fullName>
    </submittedName>
</protein>
<dbReference type="Proteomes" id="UP001058074">
    <property type="component" value="Unassembled WGS sequence"/>
</dbReference>
<evidence type="ECO:0000313" key="1">
    <source>
        <dbReference type="EMBL" id="GKX67115.1"/>
    </source>
</evidence>
<evidence type="ECO:0000313" key="2">
    <source>
        <dbReference type="Proteomes" id="UP001058074"/>
    </source>
</evidence>
<gene>
    <name evidence="1" type="ORF">rsdtw13_23730</name>
</gene>
<sequence>MEPLSTLKYIKNNSNKIVAQIISLSLGVAIIYFFFAFGGGFIKNINRLMHSPFENKAIYMANKPETALKDLKQCREEIENAGGVEKVLDASINSTSMKTVLGTVGCRAVGLKKDDIKYIFKNDNLKLTQGRMPENDGEILANEDYAKSKDYKLNQYIGNDINILEGIEGKKKIVGLFKADEIMVFYVDKSLEDKQNVRGFITIFNDYKPVKIVDEKYKKSITIMDVAWTETFTKSFEAAFIGFGIFIVCVMIAIEWVILNNLIYINLISRKESIALMCAVGMSQKEVKKVVLREQLAVIIIGFILGTIVGILGVEILNFAYLDPHGQTINIFEPIYLLGSICLSIVVFLTSRVPLRKFFNRTDIMAILEGR</sequence>
<accession>A0ACB5RDE0</accession>
<keyword evidence="2" id="KW-1185">Reference proteome</keyword>
<dbReference type="EMBL" id="BROD01000001">
    <property type="protein sequence ID" value="GKX67115.1"/>
    <property type="molecule type" value="Genomic_DNA"/>
</dbReference>
<comment type="caution">
    <text evidence="1">The sequence shown here is derived from an EMBL/GenBank/DDBJ whole genome shotgun (WGS) entry which is preliminary data.</text>
</comment>
<proteinExistence type="predicted"/>
<name>A0ACB5RDE0_9CLOT</name>
<organism evidence="1 2">
    <name type="scientific">Inconstantimicrobium mannanitabidum</name>
    <dbReference type="NCBI Taxonomy" id="1604901"/>
    <lineage>
        <taxon>Bacteria</taxon>
        <taxon>Bacillati</taxon>
        <taxon>Bacillota</taxon>
        <taxon>Clostridia</taxon>
        <taxon>Eubacteriales</taxon>
        <taxon>Clostridiaceae</taxon>
        <taxon>Inconstantimicrobium</taxon>
    </lineage>
</organism>
<reference evidence="1" key="1">
    <citation type="journal article" date="2025" name="Int. J. Syst. Evol. Microbiol.">
        <title>Inconstantimicrobium mannanitabidum sp. nov., a novel member of the family Clostridiaceae isolated from anoxic soil under the treatment of reductive soil disinfestation.</title>
        <authorList>
            <person name="Ueki A."/>
            <person name="Tonouchi A."/>
            <person name="Honma S."/>
            <person name="Kaku N."/>
            <person name="Ueki K."/>
        </authorList>
    </citation>
    <scope>NUCLEOTIDE SEQUENCE</scope>
    <source>
        <strain evidence="1">TW13</strain>
    </source>
</reference>